<dbReference type="Proteomes" id="UP000321485">
    <property type="component" value="Unassembled WGS sequence"/>
</dbReference>
<comment type="caution">
    <text evidence="2">The sequence shown here is derived from an EMBL/GenBank/DDBJ whole genome shotgun (WGS) entry which is preliminary data.</text>
</comment>
<feature type="compositionally biased region" description="Polar residues" evidence="1">
    <location>
        <begin position="117"/>
        <end position="126"/>
    </location>
</feature>
<feature type="compositionally biased region" description="Low complexity" evidence="1">
    <location>
        <begin position="66"/>
        <end position="78"/>
    </location>
</feature>
<evidence type="ECO:0000256" key="1">
    <source>
        <dbReference type="SAM" id="MobiDB-lite"/>
    </source>
</evidence>
<dbReference type="EMBL" id="VJWE01000014">
    <property type="protein sequence ID" value="TWG36718.1"/>
    <property type="molecule type" value="Genomic_DNA"/>
</dbReference>
<sequence length="228" mass="24724">MGASQKGRRPRVDARWLTLVPRNSHEMGLVAAKVQRPPLPHQRSSRASTSVTCAAPGRMPPRRDAAASSLAPSGALLPRRPADHRCVDRKTVLKPVRGSTPITHGVTGRPVRRAQPARSTHTSASNMAATKRLANRTNPMAMTTRRNRRLTTPATKSFKRHLSFTTWDADCGAESHRNRLPSPHYSCGATPNWNTPGSRTGLTVTGITLLGGNRPSSNSLDSGFSMRC</sequence>
<organism evidence="2 3">
    <name type="scientific">Acidovorax delafieldii</name>
    <name type="common">Pseudomonas delafieldii</name>
    <dbReference type="NCBI Taxonomy" id="47920"/>
    <lineage>
        <taxon>Bacteria</taxon>
        <taxon>Pseudomonadati</taxon>
        <taxon>Pseudomonadota</taxon>
        <taxon>Betaproteobacteria</taxon>
        <taxon>Burkholderiales</taxon>
        <taxon>Comamonadaceae</taxon>
        <taxon>Acidovorax</taxon>
    </lineage>
</organism>
<evidence type="ECO:0000313" key="3">
    <source>
        <dbReference type="Proteomes" id="UP000321485"/>
    </source>
</evidence>
<proteinExistence type="predicted"/>
<feature type="region of interest" description="Disordered" evidence="1">
    <location>
        <begin position="36"/>
        <end position="80"/>
    </location>
</feature>
<dbReference type="AlphaFoldDB" id="A0A561XKS5"/>
<reference evidence="2 3" key="1">
    <citation type="journal article" date="2015" name="Stand. Genomic Sci.">
        <title>Genomic Encyclopedia of Bacterial and Archaeal Type Strains, Phase III: the genomes of soil and plant-associated and newly described type strains.</title>
        <authorList>
            <person name="Whitman W.B."/>
            <person name="Woyke T."/>
            <person name="Klenk H.P."/>
            <person name="Zhou Y."/>
            <person name="Lilburn T.G."/>
            <person name="Beck B.J."/>
            <person name="De Vos P."/>
            <person name="Vandamme P."/>
            <person name="Eisen J.A."/>
            <person name="Garrity G."/>
            <person name="Hugenholtz P."/>
            <person name="Kyrpides N.C."/>
        </authorList>
    </citation>
    <scope>NUCLEOTIDE SEQUENCE [LARGE SCALE GENOMIC DNA]</scope>
    <source>
        <strain evidence="2 3">DSM 64</strain>
    </source>
</reference>
<gene>
    <name evidence="2" type="ORF">ATF69_3108</name>
</gene>
<feature type="region of interest" description="Disordered" evidence="1">
    <location>
        <begin position="97"/>
        <end position="126"/>
    </location>
</feature>
<evidence type="ECO:0000313" key="2">
    <source>
        <dbReference type="EMBL" id="TWG36718.1"/>
    </source>
</evidence>
<accession>A0A561XKS5</accession>
<protein>
    <submittedName>
        <fullName evidence="2">Uncharacterized protein</fullName>
    </submittedName>
</protein>
<name>A0A561XKS5_ACIDE</name>